<dbReference type="GO" id="GO:0006644">
    <property type="term" value="P:phospholipid metabolic process"/>
    <property type="evidence" value="ECO:0007669"/>
    <property type="project" value="InterPro"/>
</dbReference>
<evidence type="ECO:0000256" key="2">
    <source>
        <dbReference type="ARBA" id="ARBA00008816"/>
    </source>
</evidence>
<comment type="similarity">
    <text evidence="2">Belongs to the PA-phosphatase related phosphoesterase family.</text>
</comment>
<name>A0A9Q8VAK8_9HYPO</name>
<dbReference type="PANTHER" id="PTHR10165">
    <property type="entry name" value="LIPID PHOSPHATE PHOSPHATASE"/>
    <property type="match status" value="1"/>
</dbReference>
<feature type="transmembrane region" description="Helical" evidence="7">
    <location>
        <begin position="280"/>
        <end position="302"/>
    </location>
</feature>
<keyword evidence="3 7" id="KW-0812">Transmembrane</keyword>
<dbReference type="GO" id="GO:0046839">
    <property type="term" value="P:phospholipid dephosphorylation"/>
    <property type="evidence" value="ECO:0007669"/>
    <property type="project" value="TreeGrafter"/>
</dbReference>
<dbReference type="FunFam" id="1.20.144.10:FF:000035">
    <property type="entry name" value="Putative Lipid phosphate phosphatase 1"/>
    <property type="match status" value="1"/>
</dbReference>
<dbReference type="EMBL" id="CP086358">
    <property type="protein sequence ID" value="UNI19505.1"/>
    <property type="molecule type" value="Genomic_DNA"/>
</dbReference>
<reference evidence="9" key="1">
    <citation type="submission" date="2021-11" db="EMBL/GenBank/DDBJ databases">
        <title>Purpureocillium_takamizusanense_genome.</title>
        <authorList>
            <person name="Nguyen N.-H."/>
        </authorList>
    </citation>
    <scope>NUCLEOTIDE SEQUENCE</scope>
    <source>
        <strain evidence="9">PT3</strain>
    </source>
</reference>
<evidence type="ECO:0000313" key="10">
    <source>
        <dbReference type="Proteomes" id="UP000829364"/>
    </source>
</evidence>
<evidence type="ECO:0000256" key="5">
    <source>
        <dbReference type="ARBA" id="ARBA00023136"/>
    </source>
</evidence>
<gene>
    <name evidence="9" type="ORF">JDV02_005687</name>
</gene>
<evidence type="ECO:0000256" key="6">
    <source>
        <dbReference type="SAM" id="MobiDB-lite"/>
    </source>
</evidence>
<feature type="region of interest" description="Disordered" evidence="6">
    <location>
        <begin position="385"/>
        <end position="436"/>
    </location>
</feature>
<accession>A0A9Q8VAK8</accession>
<dbReference type="GeneID" id="72067636"/>
<keyword evidence="4 7" id="KW-1133">Transmembrane helix</keyword>
<feature type="transmembrane region" description="Helical" evidence="7">
    <location>
        <begin position="77"/>
        <end position="97"/>
    </location>
</feature>
<evidence type="ECO:0000256" key="7">
    <source>
        <dbReference type="SAM" id="Phobius"/>
    </source>
</evidence>
<dbReference type="RefSeq" id="XP_047842986.1">
    <property type="nucleotide sequence ID" value="XM_047987002.1"/>
</dbReference>
<dbReference type="CDD" id="cd03390">
    <property type="entry name" value="PAP2_containing_1_like"/>
    <property type="match status" value="1"/>
</dbReference>
<keyword evidence="10" id="KW-1185">Reference proteome</keyword>
<dbReference type="Pfam" id="PF01569">
    <property type="entry name" value="PAP2"/>
    <property type="match status" value="1"/>
</dbReference>
<feature type="compositionally biased region" description="Basic residues" evidence="6">
    <location>
        <begin position="45"/>
        <end position="56"/>
    </location>
</feature>
<dbReference type="OrthoDB" id="10030083at2759"/>
<dbReference type="PANTHER" id="PTHR10165:SF84">
    <property type="entry name" value="PHOSPHATIDIC ACID PHOSPHATASE BETA"/>
    <property type="match status" value="1"/>
</dbReference>
<feature type="domain" description="Phosphatidic acid phosphatase type 2/haloperoxidase" evidence="8">
    <location>
        <begin position="160"/>
        <end position="326"/>
    </location>
</feature>
<sequence>MGFFSRNTTPATGHHHHHHQHHAADAPADGGVTNGHHVAGGSGRRWNRGGGHRRERRVHEPYSMARRPTFGQWLKHTWLDILTMVIMGAIGLGVYMAKPAPSRSFAITFSDGEVVYPEFAYPMRKEIVPIWAAALLAALVPIAVILLMQVRVRSFWDVNNGVVGLLYGLICAAVFQVFVKWLIGGLRPHFLDVCKPDINRVLNDSSGGGTNGNGNDALSFKGFRQLYFDREVCTGDEKEINDSLESMPSGHTTAAFAGFVFLYLYLNAKLKVFADYHPAMWKLVAVYAPILGAVLIGGALTIDEYHNWYDILAGAVIGTVFAFSAYRMTYAAVWDWRFNHIPLNRGAGFSYGGGGMDDLADAVFTRRAGWGARGGGFGAMGAEKGFGGHHHQHHSDAVGGTVADGPLHHDRHNHHASPSIPRRAVAGAQHHPDDMV</sequence>
<feature type="transmembrane region" description="Helical" evidence="7">
    <location>
        <begin position="130"/>
        <end position="150"/>
    </location>
</feature>
<evidence type="ECO:0000256" key="1">
    <source>
        <dbReference type="ARBA" id="ARBA00004141"/>
    </source>
</evidence>
<proteinExistence type="inferred from homology"/>
<dbReference type="InterPro" id="IPR000326">
    <property type="entry name" value="PAP2/HPO"/>
</dbReference>
<dbReference type="InterPro" id="IPR036938">
    <property type="entry name" value="PAP2/HPO_sf"/>
</dbReference>
<evidence type="ECO:0000313" key="9">
    <source>
        <dbReference type="EMBL" id="UNI19505.1"/>
    </source>
</evidence>
<dbReference type="Proteomes" id="UP000829364">
    <property type="component" value="Chromosome 5"/>
</dbReference>
<feature type="region of interest" description="Disordered" evidence="6">
    <location>
        <begin position="1"/>
        <end position="60"/>
    </location>
</feature>
<dbReference type="SUPFAM" id="SSF48317">
    <property type="entry name" value="Acid phosphatase/Vanadium-dependent haloperoxidase"/>
    <property type="match status" value="1"/>
</dbReference>
<keyword evidence="5 7" id="KW-0472">Membrane</keyword>
<protein>
    <recommendedName>
        <fullName evidence="8">Phosphatidic acid phosphatase type 2/haloperoxidase domain-containing protein</fullName>
    </recommendedName>
</protein>
<dbReference type="AlphaFoldDB" id="A0A9Q8VAK8"/>
<dbReference type="InterPro" id="IPR043216">
    <property type="entry name" value="PAP-like"/>
</dbReference>
<comment type="subcellular location">
    <subcellularLocation>
        <location evidence="1">Membrane</location>
        <topology evidence="1">Multi-pass membrane protein</topology>
    </subcellularLocation>
</comment>
<dbReference type="SMART" id="SM00014">
    <property type="entry name" value="acidPPc"/>
    <property type="match status" value="1"/>
</dbReference>
<evidence type="ECO:0000256" key="4">
    <source>
        <dbReference type="ARBA" id="ARBA00022989"/>
    </source>
</evidence>
<dbReference type="GO" id="GO:0008195">
    <property type="term" value="F:phosphatidate phosphatase activity"/>
    <property type="evidence" value="ECO:0007669"/>
    <property type="project" value="TreeGrafter"/>
</dbReference>
<feature type="transmembrane region" description="Helical" evidence="7">
    <location>
        <begin position="250"/>
        <end position="268"/>
    </location>
</feature>
<evidence type="ECO:0000259" key="8">
    <source>
        <dbReference type="SMART" id="SM00014"/>
    </source>
</evidence>
<dbReference type="GO" id="GO:0016020">
    <property type="term" value="C:membrane"/>
    <property type="evidence" value="ECO:0007669"/>
    <property type="project" value="UniProtKB-SubCell"/>
</dbReference>
<organism evidence="9 10">
    <name type="scientific">Purpureocillium takamizusanense</name>
    <dbReference type="NCBI Taxonomy" id="2060973"/>
    <lineage>
        <taxon>Eukaryota</taxon>
        <taxon>Fungi</taxon>
        <taxon>Dikarya</taxon>
        <taxon>Ascomycota</taxon>
        <taxon>Pezizomycotina</taxon>
        <taxon>Sordariomycetes</taxon>
        <taxon>Hypocreomycetidae</taxon>
        <taxon>Hypocreales</taxon>
        <taxon>Ophiocordycipitaceae</taxon>
        <taxon>Purpureocillium</taxon>
    </lineage>
</organism>
<dbReference type="KEGG" id="ptkz:JDV02_005687"/>
<feature type="transmembrane region" description="Helical" evidence="7">
    <location>
        <begin position="162"/>
        <end position="183"/>
    </location>
</feature>
<dbReference type="Gene3D" id="1.20.144.10">
    <property type="entry name" value="Phosphatidic acid phosphatase type 2/haloperoxidase"/>
    <property type="match status" value="1"/>
</dbReference>
<feature type="transmembrane region" description="Helical" evidence="7">
    <location>
        <begin position="308"/>
        <end position="326"/>
    </location>
</feature>
<evidence type="ECO:0000256" key="3">
    <source>
        <dbReference type="ARBA" id="ARBA00022692"/>
    </source>
</evidence>